<feature type="transmembrane region" description="Helical" evidence="2">
    <location>
        <begin position="66"/>
        <end position="84"/>
    </location>
</feature>
<dbReference type="OrthoDB" id="4341393at2759"/>
<dbReference type="AlphaFoldDB" id="A0A2B7X8J7"/>
<evidence type="ECO:0000313" key="4">
    <source>
        <dbReference type="Proteomes" id="UP000224634"/>
    </source>
</evidence>
<name>A0A2B7X8J7_POLH7</name>
<evidence type="ECO:0000256" key="2">
    <source>
        <dbReference type="SAM" id="Phobius"/>
    </source>
</evidence>
<evidence type="ECO:0000256" key="1">
    <source>
        <dbReference type="SAM" id="MobiDB-lite"/>
    </source>
</evidence>
<sequence>MISTDDFFNFLAQKKNALEINTFLSVGDQNGLEACYCLLHKIQKSTSRPARQSSSRHSKAQQNLRNINSIAISLFVLVAVTISITDLASIDHNELFPRLKHWWINDPISEEFDLKAQGLVQELDNERKQGNLPRRKGRSRTQGTTKKTQSSGGQTVQQTVESLELTEQANTLSHSSEVPTLSSLDTIRSYGVDEETIPFHSSQLINFLQAYRDNYPQLQSLCELLHLSEPNLQLPYSLFGLASPYIHIKLLLPTGLGVNLEVSRDFSYSFIQYLWMLQGSGASRNETSN</sequence>
<evidence type="ECO:0000313" key="3">
    <source>
        <dbReference type="EMBL" id="PGH05101.1"/>
    </source>
</evidence>
<reference evidence="3 4" key="1">
    <citation type="submission" date="2017-10" db="EMBL/GenBank/DDBJ databases">
        <title>Comparative genomics in systemic dimorphic fungi from Ajellomycetaceae.</title>
        <authorList>
            <person name="Munoz J.F."/>
            <person name="Mcewen J.G."/>
            <person name="Clay O.K."/>
            <person name="Cuomo C.A."/>
        </authorList>
    </citation>
    <scope>NUCLEOTIDE SEQUENCE [LARGE SCALE GENOMIC DNA]</scope>
    <source>
        <strain evidence="3 4">UAMH7299</strain>
    </source>
</reference>
<keyword evidence="2" id="KW-1133">Transmembrane helix</keyword>
<accession>A0A2B7X8J7</accession>
<proteinExistence type="predicted"/>
<feature type="region of interest" description="Disordered" evidence="1">
    <location>
        <begin position="124"/>
        <end position="157"/>
    </location>
</feature>
<protein>
    <submittedName>
        <fullName evidence="3">Uncharacterized protein</fullName>
    </submittedName>
</protein>
<comment type="caution">
    <text evidence="3">The sequence shown here is derived from an EMBL/GenBank/DDBJ whole genome shotgun (WGS) entry which is preliminary data.</text>
</comment>
<organism evidence="3 4">
    <name type="scientific">Polytolypa hystricis (strain UAMH7299)</name>
    <dbReference type="NCBI Taxonomy" id="1447883"/>
    <lineage>
        <taxon>Eukaryota</taxon>
        <taxon>Fungi</taxon>
        <taxon>Dikarya</taxon>
        <taxon>Ascomycota</taxon>
        <taxon>Pezizomycotina</taxon>
        <taxon>Eurotiomycetes</taxon>
        <taxon>Eurotiomycetidae</taxon>
        <taxon>Onygenales</taxon>
        <taxon>Onygenales incertae sedis</taxon>
        <taxon>Polytolypa</taxon>
    </lineage>
</organism>
<feature type="compositionally biased region" description="Low complexity" evidence="1">
    <location>
        <begin position="148"/>
        <end position="157"/>
    </location>
</feature>
<dbReference type="Proteomes" id="UP000224634">
    <property type="component" value="Unassembled WGS sequence"/>
</dbReference>
<keyword evidence="4" id="KW-1185">Reference proteome</keyword>
<keyword evidence="2" id="KW-0472">Membrane</keyword>
<gene>
    <name evidence="3" type="ORF">AJ80_08400</name>
</gene>
<dbReference type="EMBL" id="PDNA01000191">
    <property type="protein sequence ID" value="PGH05101.1"/>
    <property type="molecule type" value="Genomic_DNA"/>
</dbReference>
<keyword evidence="2" id="KW-0812">Transmembrane</keyword>